<accession>A0A6G1C3K2</accession>
<dbReference type="AlphaFoldDB" id="A0A6G1C3K2"/>
<evidence type="ECO:0000256" key="1">
    <source>
        <dbReference type="SAM" id="SignalP"/>
    </source>
</evidence>
<gene>
    <name evidence="2" type="ORF">E2562_002014</name>
</gene>
<feature type="signal peptide" evidence="1">
    <location>
        <begin position="1"/>
        <end position="20"/>
    </location>
</feature>
<dbReference type="Proteomes" id="UP000479710">
    <property type="component" value="Unassembled WGS sequence"/>
</dbReference>
<reference evidence="2 3" key="1">
    <citation type="submission" date="2019-11" db="EMBL/GenBank/DDBJ databases">
        <title>Whole genome sequence of Oryza granulata.</title>
        <authorList>
            <person name="Li W."/>
        </authorList>
    </citation>
    <scope>NUCLEOTIDE SEQUENCE [LARGE SCALE GENOMIC DNA]</scope>
    <source>
        <strain evidence="3">cv. Menghai</strain>
        <tissue evidence="2">Leaf</tissue>
    </source>
</reference>
<protein>
    <submittedName>
        <fullName evidence="2">Uncharacterized protein</fullName>
    </submittedName>
</protein>
<comment type="caution">
    <text evidence="2">The sequence shown here is derived from an EMBL/GenBank/DDBJ whole genome shotgun (WGS) entry which is preliminary data.</text>
</comment>
<evidence type="ECO:0000313" key="3">
    <source>
        <dbReference type="Proteomes" id="UP000479710"/>
    </source>
</evidence>
<keyword evidence="3" id="KW-1185">Reference proteome</keyword>
<sequence>MAKQLALTFVSVAMVTSTAAATMLTMHILRSTITGWDGLPPFPPTSWSGIVVQRTDCSTSSGPTVLQCRTGDSLPATMVRCGDHNAVAGSHVARPSAEMATDTPLINTYFARMCRQAERGAAPGVVAGREARPGRGGEAPRYIDLTLSPSSSPDVSARWTRRAVVDLARVMAESAPEELLPLTTDEEVRLERFAECSGALLFLLYHGSFFELSLATMEVRFIGYYYKRDLPSMCAFDIDAASLNL</sequence>
<name>A0A6G1C3K2_9ORYZ</name>
<dbReference type="PANTHER" id="PTHR35828">
    <property type="entry name" value="OS08G0203800 PROTEIN-RELATED"/>
    <property type="match status" value="1"/>
</dbReference>
<evidence type="ECO:0000313" key="2">
    <source>
        <dbReference type="EMBL" id="KAF0894726.1"/>
    </source>
</evidence>
<organism evidence="2 3">
    <name type="scientific">Oryza meyeriana var. granulata</name>
    <dbReference type="NCBI Taxonomy" id="110450"/>
    <lineage>
        <taxon>Eukaryota</taxon>
        <taxon>Viridiplantae</taxon>
        <taxon>Streptophyta</taxon>
        <taxon>Embryophyta</taxon>
        <taxon>Tracheophyta</taxon>
        <taxon>Spermatophyta</taxon>
        <taxon>Magnoliopsida</taxon>
        <taxon>Liliopsida</taxon>
        <taxon>Poales</taxon>
        <taxon>Poaceae</taxon>
        <taxon>BOP clade</taxon>
        <taxon>Oryzoideae</taxon>
        <taxon>Oryzeae</taxon>
        <taxon>Oryzinae</taxon>
        <taxon>Oryza</taxon>
        <taxon>Oryza meyeriana</taxon>
    </lineage>
</organism>
<feature type="chain" id="PRO_5026153133" evidence="1">
    <location>
        <begin position="21"/>
        <end position="245"/>
    </location>
</feature>
<proteinExistence type="predicted"/>
<dbReference type="EMBL" id="SPHZ02000010">
    <property type="protein sequence ID" value="KAF0894726.1"/>
    <property type="molecule type" value="Genomic_DNA"/>
</dbReference>
<dbReference type="PANTHER" id="PTHR35828:SF3">
    <property type="entry name" value="OS03G0775900 PROTEIN"/>
    <property type="match status" value="1"/>
</dbReference>
<keyword evidence="1" id="KW-0732">Signal</keyword>